<accession>A0A401XN05</accession>
<keyword evidence="1" id="KW-1133">Transmembrane helix</keyword>
<evidence type="ECO:0000313" key="2">
    <source>
        <dbReference type="EMBL" id="GCD78388.1"/>
    </source>
</evidence>
<name>A0A401XN05_9FLAO</name>
<protein>
    <recommendedName>
        <fullName evidence="4">YbbR-like domain-containing protein</fullName>
    </recommendedName>
</protein>
<reference evidence="2 3" key="1">
    <citation type="submission" date="2018-11" db="EMBL/GenBank/DDBJ databases">
        <title>Schleiferia aggregans sp. nov., a moderately thermophilic heterotrophic bacterium isolated from microbial mats at a terrestrial hot spring.</title>
        <authorList>
            <person name="Iino T."/>
            <person name="Ohkuma M."/>
            <person name="Haruta S."/>
        </authorList>
    </citation>
    <scope>NUCLEOTIDE SEQUENCE [LARGE SCALE GENOMIC DNA]</scope>
    <source>
        <strain evidence="2 3">LA</strain>
    </source>
</reference>
<keyword evidence="1" id="KW-0472">Membrane</keyword>
<evidence type="ECO:0008006" key="4">
    <source>
        <dbReference type="Google" id="ProtNLM"/>
    </source>
</evidence>
<dbReference type="RefSeq" id="WP_124398445.1">
    <property type="nucleotide sequence ID" value="NZ_BHZE01000022.1"/>
</dbReference>
<proteinExistence type="predicted"/>
<evidence type="ECO:0000256" key="1">
    <source>
        <dbReference type="SAM" id="Phobius"/>
    </source>
</evidence>
<dbReference type="OrthoDB" id="9975896at2"/>
<dbReference type="AlphaFoldDB" id="A0A401XN05"/>
<dbReference type="Proteomes" id="UP000286715">
    <property type="component" value="Unassembled WGS sequence"/>
</dbReference>
<evidence type="ECO:0000313" key="3">
    <source>
        <dbReference type="Proteomes" id="UP000286715"/>
    </source>
</evidence>
<keyword evidence="1" id="KW-0812">Transmembrane</keyword>
<organism evidence="2 3">
    <name type="scientific">Thermaurantimonas aggregans</name>
    <dbReference type="NCBI Taxonomy" id="2173829"/>
    <lineage>
        <taxon>Bacteria</taxon>
        <taxon>Pseudomonadati</taxon>
        <taxon>Bacteroidota</taxon>
        <taxon>Flavobacteriia</taxon>
        <taxon>Flavobacteriales</taxon>
        <taxon>Schleiferiaceae</taxon>
        <taxon>Thermaurantimonas</taxon>
    </lineage>
</organism>
<dbReference type="EMBL" id="BHZE01000022">
    <property type="protein sequence ID" value="GCD78388.1"/>
    <property type="molecule type" value="Genomic_DNA"/>
</dbReference>
<gene>
    <name evidence="2" type="ORF">JCM31826_18700</name>
</gene>
<keyword evidence="3" id="KW-1185">Reference proteome</keyword>
<comment type="caution">
    <text evidence="2">The sequence shown here is derived from an EMBL/GenBank/DDBJ whole genome shotgun (WGS) entry which is preliminary data.</text>
</comment>
<sequence>MNKFPLDLYQKIKFFLSYHSTFFIILGAVVILVIFNQLNQQDLPGTTTYIEVKQLPKIYLADSSKLKVEIFHLNTKNKKSIPRILAVNFHSFNFHTPSNRWYLTKNDFQELLREHTIVRIVPDTVWFSPWFSTVKKLPVRINFEVPQPFELVNARIYPEYIPLLHREANDLQVKEIQLGTLKLRRDRRLQEVEIKLKPHLPEGTVSNVQIIKVLAEIGQWKPEKITLKRRINGTFYDFTLSFEIPVTDQLDQLDKCIQIRRVENVGFKAEIRSSVNCQRIRNLKIASVHEVN</sequence>
<feature type="transmembrane region" description="Helical" evidence="1">
    <location>
        <begin position="12"/>
        <end position="35"/>
    </location>
</feature>